<gene>
    <name evidence="2" type="ORF">L596_027761</name>
</gene>
<feature type="transmembrane region" description="Helical" evidence="1">
    <location>
        <begin position="61"/>
        <end position="82"/>
    </location>
</feature>
<comment type="caution">
    <text evidence="2">The sequence shown here is derived from an EMBL/GenBank/DDBJ whole genome shotgun (WGS) entry which is preliminary data.</text>
</comment>
<evidence type="ECO:0000313" key="2">
    <source>
        <dbReference type="EMBL" id="TKR60527.1"/>
    </source>
</evidence>
<dbReference type="Proteomes" id="UP000298663">
    <property type="component" value="Unassembled WGS sequence"/>
</dbReference>
<dbReference type="EMBL" id="AZBU02000011">
    <property type="protein sequence ID" value="TKR60527.1"/>
    <property type="molecule type" value="Genomic_DNA"/>
</dbReference>
<reference evidence="2 3" key="1">
    <citation type="journal article" date="2015" name="Genome Biol.">
        <title>Comparative genomics of Steinernema reveals deeply conserved gene regulatory networks.</title>
        <authorList>
            <person name="Dillman A.R."/>
            <person name="Macchietto M."/>
            <person name="Porter C.F."/>
            <person name="Rogers A."/>
            <person name="Williams B."/>
            <person name="Antoshechkin I."/>
            <person name="Lee M.M."/>
            <person name="Goodwin Z."/>
            <person name="Lu X."/>
            <person name="Lewis E.E."/>
            <person name="Goodrich-Blair H."/>
            <person name="Stock S.P."/>
            <person name="Adams B.J."/>
            <person name="Sternberg P.W."/>
            <person name="Mortazavi A."/>
        </authorList>
    </citation>
    <scope>NUCLEOTIDE SEQUENCE [LARGE SCALE GENOMIC DNA]</scope>
    <source>
        <strain evidence="2 3">ALL</strain>
    </source>
</reference>
<dbReference type="OrthoDB" id="10563271at2759"/>
<accession>A0A4U5LWH1</accession>
<protein>
    <submittedName>
        <fullName evidence="2">Uncharacterized protein</fullName>
    </submittedName>
</protein>
<keyword evidence="1" id="KW-1133">Transmembrane helix</keyword>
<keyword evidence="1" id="KW-0812">Transmembrane</keyword>
<organism evidence="2 3">
    <name type="scientific">Steinernema carpocapsae</name>
    <name type="common">Entomopathogenic nematode</name>
    <dbReference type="NCBI Taxonomy" id="34508"/>
    <lineage>
        <taxon>Eukaryota</taxon>
        <taxon>Metazoa</taxon>
        <taxon>Ecdysozoa</taxon>
        <taxon>Nematoda</taxon>
        <taxon>Chromadorea</taxon>
        <taxon>Rhabditida</taxon>
        <taxon>Tylenchina</taxon>
        <taxon>Panagrolaimomorpha</taxon>
        <taxon>Strongyloidoidea</taxon>
        <taxon>Steinernematidae</taxon>
        <taxon>Steinernema</taxon>
    </lineage>
</organism>
<evidence type="ECO:0000256" key="1">
    <source>
        <dbReference type="SAM" id="Phobius"/>
    </source>
</evidence>
<keyword evidence="1" id="KW-0472">Membrane</keyword>
<reference evidence="2 3" key="2">
    <citation type="journal article" date="2019" name="G3 (Bethesda)">
        <title>Hybrid Assembly of the Genome of the Entomopathogenic Nematode Steinernema carpocapsae Identifies the X-Chromosome.</title>
        <authorList>
            <person name="Serra L."/>
            <person name="Macchietto M."/>
            <person name="Macias-Munoz A."/>
            <person name="McGill C.J."/>
            <person name="Rodriguez I.M."/>
            <person name="Rodriguez B."/>
            <person name="Murad R."/>
            <person name="Mortazavi A."/>
        </authorList>
    </citation>
    <scope>NUCLEOTIDE SEQUENCE [LARGE SCALE GENOMIC DNA]</scope>
    <source>
        <strain evidence="2 3">ALL</strain>
    </source>
</reference>
<name>A0A4U5LWH1_STECR</name>
<dbReference type="AlphaFoldDB" id="A0A4U5LWH1"/>
<evidence type="ECO:0000313" key="3">
    <source>
        <dbReference type="Proteomes" id="UP000298663"/>
    </source>
</evidence>
<keyword evidence="3" id="KW-1185">Reference proteome</keyword>
<proteinExistence type="predicted"/>
<sequence>MDNIPLLFGCFLSSQVHVQGMIDHGGGTFANISENFEGVITNVNFMVNEVNTRVGPFPVNAFYALLIVSLILLVVALLFLVMHSSHRYVTYRTHKKKQANENSLIA</sequence>